<dbReference type="EMBL" id="CP012040">
    <property type="protein sequence ID" value="AKP52362.1"/>
    <property type="molecule type" value="Genomic_DNA"/>
</dbReference>
<reference evidence="4 5" key="1">
    <citation type="submission" date="2015-07" db="EMBL/GenBank/DDBJ databases">
        <authorList>
            <person name="Kim K.M."/>
        </authorList>
    </citation>
    <scope>NUCLEOTIDE SEQUENCE [LARGE SCALE GENOMIC DNA]</scope>
    <source>
        <strain evidence="4 5">KCTC 12363</strain>
    </source>
</reference>
<evidence type="ECO:0000259" key="3">
    <source>
        <dbReference type="Pfam" id="PF00266"/>
    </source>
</evidence>
<keyword evidence="1" id="KW-0663">Pyridoxal phosphate</keyword>
<keyword evidence="2" id="KW-0472">Membrane</keyword>
<evidence type="ECO:0000313" key="5">
    <source>
        <dbReference type="Proteomes" id="UP000036520"/>
    </source>
</evidence>
<dbReference type="InterPro" id="IPR000192">
    <property type="entry name" value="Aminotrans_V_dom"/>
</dbReference>
<accession>A0A0H4PVE9</accession>
<dbReference type="Proteomes" id="UP000036520">
    <property type="component" value="Chromosome"/>
</dbReference>
<dbReference type="PANTHER" id="PTHR43092:SF6">
    <property type="entry name" value="BLR1280 PROTEIN"/>
    <property type="match status" value="1"/>
</dbReference>
<dbReference type="STRING" id="320787.CA2015_2957"/>
<keyword evidence="5" id="KW-1185">Reference proteome</keyword>
<feature type="transmembrane region" description="Helical" evidence="2">
    <location>
        <begin position="26"/>
        <end position="46"/>
    </location>
</feature>
<sequence length="505" mass="57177">MPIGCTLPPKKTSKELIESSYKAEAFGFNTVGWTAFIFGLIVVFCMPELPRYLFYINQYLREIELPRNKKKNMKNSPQRRSFFKKSIVLAGAFSSGSLFNQLYAGDFEKKANLYKDLSPAEIASNEDYWSLIQQAYPASSSPVLNLNNGGVSPSPQLVLDAVDRYDKMANMAPSYYMWRILDQGREPLREKLALLGGCDPEEIAINRNATEALNTIIHGLDLNRGDEVIGSIQDYPNMMNAWKQRALREGIVYKQLSFDFPIEDDQTIVDMYRQAISSKTKIIHVTHVINWVGQIMPVKKICQMAHEKGIEVIVDGAHSFGLLDFNIPDLEADYFGTSLHKYLSAPIGTGMMWIKKEHIAKVWPLLCDADPVRDDIRKFETLGTRSFPLEQGIGEAINFHNGIGKKRKEERARYLKNYWAERALKIPGVNIHTSLKPAYSCAIAGVSIDGMTPRVLESTLLKTYKIHTSPISYENINVVRVSPHVYTRPTDLDRLVNALEELAKK</sequence>
<dbReference type="Gene3D" id="3.90.1150.10">
    <property type="entry name" value="Aspartate Aminotransferase, domain 1"/>
    <property type="match status" value="1"/>
</dbReference>
<keyword evidence="2" id="KW-1133">Transmembrane helix</keyword>
<dbReference type="InterPro" id="IPR015421">
    <property type="entry name" value="PyrdxlP-dep_Trfase_major"/>
</dbReference>
<protein>
    <submittedName>
        <fullName evidence="4">Cysteine desulfurase</fullName>
    </submittedName>
</protein>
<evidence type="ECO:0000313" key="4">
    <source>
        <dbReference type="EMBL" id="AKP52362.1"/>
    </source>
</evidence>
<dbReference type="InterPro" id="IPR015422">
    <property type="entry name" value="PyrdxlP-dep_Trfase_small"/>
</dbReference>
<dbReference type="Pfam" id="PF00266">
    <property type="entry name" value="Aminotran_5"/>
    <property type="match status" value="1"/>
</dbReference>
<dbReference type="PANTHER" id="PTHR43092">
    <property type="entry name" value="L-CYSTEINE DESULFHYDRASE"/>
    <property type="match status" value="1"/>
</dbReference>
<dbReference type="PATRIC" id="fig|320787.5.peg.3236"/>
<organism evidence="4 5">
    <name type="scientific">Cyclobacterium amurskyense</name>
    <dbReference type="NCBI Taxonomy" id="320787"/>
    <lineage>
        <taxon>Bacteria</taxon>
        <taxon>Pseudomonadati</taxon>
        <taxon>Bacteroidota</taxon>
        <taxon>Cytophagia</taxon>
        <taxon>Cytophagales</taxon>
        <taxon>Cyclobacteriaceae</taxon>
        <taxon>Cyclobacterium</taxon>
    </lineage>
</organism>
<dbReference type="InterPro" id="IPR015424">
    <property type="entry name" value="PyrdxlP-dep_Trfase"/>
</dbReference>
<dbReference type="SUPFAM" id="SSF53383">
    <property type="entry name" value="PLP-dependent transferases"/>
    <property type="match status" value="1"/>
</dbReference>
<dbReference type="AlphaFoldDB" id="A0A0H4PVE9"/>
<name>A0A0H4PVE9_9BACT</name>
<dbReference type="KEGG" id="camu:CA2015_2957"/>
<gene>
    <name evidence="4" type="ORF">CA2015_2957</name>
</gene>
<evidence type="ECO:0000256" key="2">
    <source>
        <dbReference type="SAM" id="Phobius"/>
    </source>
</evidence>
<evidence type="ECO:0000256" key="1">
    <source>
        <dbReference type="ARBA" id="ARBA00022898"/>
    </source>
</evidence>
<dbReference type="Gene3D" id="3.40.640.10">
    <property type="entry name" value="Type I PLP-dependent aspartate aminotransferase-like (Major domain)"/>
    <property type="match status" value="1"/>
</dbReference>
<feature type="domain" description="Aminotransferase class V" evidence="3">
    <location>
        <begin position="146"/>
        <end position="469"/>
    </location>
</feature>
<keyword evidence="2" id="KW-0812">Transmembrane</keyword>
<proteinExistence type="predicted"/>